<dbReference type="SUPFAM" id="SSF53244">
    <property type="entry name" value="MurD-like peptide ligases, peptide-binding domain"/>
    <property type="match status" value="1"/>
</dbReference>
<dbReference type="InterPro" id="IPR004101">
    <property type="entry name" value="Mur_ligase_C"/>
</dbReference>
<gene>
    <name evidence="2" type="ORF">HYT40_03850</name>
</gene>
<comment type="caution">
    <text evidence="2">The sequence shown here is derived from an EMBL/GenBank/DDBJ whole genome shotgun (WGS) entry which is preliminary data.</text>
</comment>
<evidence type="ECO:0000313" key="2">
    <source>
        <dbReference type="EMBL" id="MBI2097247.1"/>
    </source>
</evidence>
<dbReference type="PANTHER" id="PTHR43445">
    <property type="entry name" value="UDP-N-ACETYLMURAMATE--L-ALANINE LIGASE-RELATED"/>
    <property type="match status" value="1"/>
</dbReference>
<feature type="non-terminal residue" evidence="2">
    <location>
        <position position="1"/>
    </location>
</feature>
<evidence type="ECO:0000313" key="3">
    <source>
        <dbReference type="Proteomes" id="UP000724148"/>
    </source>
</evidence>
<evidence type="ECO:0000259" key="1">
    <source>
        <dbReference type="Pfam" id="PF02875"/>
    </source>
</evidence>
<dbReference type="InterPro" id="IPR036615">
    <property type="entry name" value="Mur_ligase_C_dom_sf"/>
</dbReference>
<dbReference type="AlphaFoldDB" id="A0A931SE72"/>
<organism evidence="2 3">
    <name type="scientific">Candidatus Sungiibacteriota bacterium</name>
    <dbReference type="NCBI Taxonomy" id="2750080"/>
    <lineage>
        <taxon>Bacteria</taxon>
        <taxon>Candidatus Sungiibacteriota</taxon>
    </lineage>
</organism>
<name>A0A931SE72_9BACT</name>
<proteinExistence type="predicted"/>
<dbReference type="InterPro" id="IPR050061">
    <property type="entry name" value="MurCDEF_pg_biosynth"/>
</dbReference>
<keyword evidence="2" id="KW-0436">Ligase</keyword>
<dbReference type="Pfam" id="PF02875">
    <property type="entry name" value="Mur_ligase_C"/>
    <property type="match status" value="1"/>
</dbReference>
<dbReference type="EMBL" id="JACOZA010000094">
    <property type="protein sequence ID" value="MBI2097247.1"/>
    <property type="molecule type" value="Genomic_DNA"/>
</dbReference>
<dbReference type="Proteomes" id="UP000724148">
    <property type="component" value="Unassembled WGS sequence"/>
</dbReference>
<accession>A0A931SE72</accession>
<sequence>KVLRYRTDTPRADTLKKLLKVPGKHNLSNAMACDTLGGALGIREHMRDRALASFKGTWRRFEFKGTFRGARVYDDYAHHPTEIRATLAGARELFPHRHIWCVFQPHHRERLRLLFNEFISAFADANSVLILETYKVMGREGRVKNLRRDARALAKRLKERGEARYIANYRAAARQLKNGVGRGDIIICMGAGDIWKLSQALCRRG</sequence>
<dbReference type="GO" id="GO:0016881">
    <property type="term" value="F:acid-amino acid ligase activity"/>
    <property type="evidence" value="ECO:0007669"/>
    <property type="project" value="InterPro"/>
</dbReference>
<dbReference type="Gene3D" id="3.90.190.20">
    <property type="entry name" value="Mur ligase, C-terminal domain"/>
    <property type="match status" value="1"/>
</dbReference>
<dbReference type="PANTHER" id="PTHR43445:SF3">
    <property type="entry name" value="UDP-N-ACETYLMURAMATE--L-ALANINE LIGASE"/>
    <property type="match status" value="1"/>
</dbReference>
<feature type="domain" description="Mur ligase C-terminal" evidence="1">
    <location>
        <begin position="59"/>
        <end position="192"/>
    </location>
</feature>
<protein>
    <submittedName>
        <fullName evidence="2">UDP-N-acetylmuramate--L-alanine ligase</fullName>
    </submittedName>
</protein>
<reference evidence="2" key="1">
    <citation type="submission" date="2020-07" db="EMBL/GenBank/DDBJ databases">
        <title>Huge and variable diversity of episymbiotic CPR bacteria and DPANN archaea in groundwater ecosystems.</title>
        <authorList>
            <person name="He C.Y."/>
            <person name="Keren R."/>
            <person name="Whittaker M."/>
            <person name="Farag I.F."/>
            <person name="Doudna J."/>
            <person name="Cate J.H.D."/>
            <person name="Banfield J.F."/>
        </authorList>
    </citation>
    <scope>NUCLEOTIDE SEQUENCE</scope>
    <source>
        <strain evidence="2">NC_groundwater_193_Ag_S-0.1um_51_7</strain>
    </source>
</reference>